<evidence type="ECO:0000256" key="1">
    <source>
        <dbReference type="SAM" id="SignalP"/>
    </source>
</evidence>
<comment type="caution">
    <text evidence="3">The sequence shown here is derived from an EMBL/GenBank/DDBJ whole genome shotgun (WGS) entry which is preliminary data.</text>
</comment>
<feature type="signal peptide" evidence="1">
    <location>
        <begin position="1"/>
        <end position="33"/>
    </location>
</feature>
<dbReference type="RefSeq" id="WP_219201587.1">
    <property type="nucleotide sequence ID" value="NZ_JAHWQX010000002.1"/>
</dbReference>
<dbReference type="PANTHER" id="PTHR30535">
    <property type="entry name" value="VITAMIN B12-BINDING PROTEIN"/>
    <property type="match status" value="1"/>
</dbReference>
<dbReference type="InterPro" id="IPR002491">
    <property type="entry name" value="ABC_transptr_periplasmic_BD"/>
</dbReference>
<dbReference type="PROSITE" id="PS51257">
    <property type="entry name" value="PROKAR_LIPOPROTEIN"/>
    <property type="match status" value="1"/>
</dbReference>
<keyword evidence="1" id="KW-0732">Signal</keyword>
<protein>
    <submittedName>
        <fullName evidence="3">ABC transporter substrate-binding protein</fullName>
    </submittedName>
</protein>
<organism evidence="3 4">
    <name type="scientific">Pseudohoeflea coraliihabitans</name>
    <dbReference type="NCBI Taxonomy" id="2860393"/>
    <lineage>
        <taxon>Bacteria</taxon>
        <taxon>Pseudomonadati</taxon>
        <taxon>Pseudomonadota</taxon>
        <taxon>Alphaproteobacteria</taxon>
        <taxon>Hyphomicrobiales</taxon>
        <taxon>Rhizobiaceae</taxon>
        <taxon>Pseudohoeflea</taxon>
    </lineage>
</organism>
<evidence type="ECO:0000313" key="4">
    <source>
        <dbReference type="Proteomes" id="UP001430804"/>
    </source>
</evidence>
<dbReference type="Proteomes" id="UP001430804">
    <property type="component" value="Unassembled WGS sequence"/>
</dbReference>
<dbReference type="InterPro" id="IPR050902">
    <property type="entry name" value="ABC_Transporter_SBP"/>
</dbReference>
<name>A0ABS6WP30_9HYPH</name>
<evidence type="ECO:0000313" key="3">
    <source>
        <dbReference type="EMBL" id="MBW3097708.1"/>
    </source>
</evidence>
<dbReference type="CDD" id="cd01149">
    <property type="entry name" value="HutB"/>
    <property type="match status" value="1"/>
</dbReference>
<reference evidence="3" key="1">
    <citation type="submission" date="2021-07" db="EMBL/GenBank/DDBJ databases">
        <title>Pseudohoeflea marina sp. nov. a polyhydroxyalcanoate-producing bacterium.</title>
        <authorList>
            <person name="Zheng W."/>
            <person name="Yu S."/>
            <person name="Huang Y."/>
        </authorList>
    </citation>
    <scope>NUCLEOTIDE SEQUENCE</scope>
    <source>
        <strain evidence="3">DP4N28-3</strain>
    </source>
</reference>
<feature type="chain" id="PRO_5045796701" evidence="1">
    <location>
        <begin position="34"/>
        <end position="297"/>
    </location>
</feature>
<dbReference type="PROSITE" id="PS50983">
    <property type="entry name" value="FE_B12_PBP"/>
    <property type="match status" value="1"/>
</dbReference>
<keyword evidence="4" id="KW-1185">Reference proteome</keyword>
<evidence type="ECO:0000259" key="2">
    <source>
        <dbReference type="PROSITE" id="PS50983"/>
    </source>
</evidence>
<dbReference type="EMBL" id="JAHWQX010000002">
    <property type="protein sequence ID" value="MBW3097708.1"/>
    <property type="molecule type" value="Genomic_DNA"/>
</dbReference>
<dbReference type="PANTHER" id="PTHR30535:SF4">
    <property type="entry name" value="HEMIN-BINDING PERIPLASMIC PROTEIN HMUT"/>
    <property type="match status" value="1"/>
</dbReference>
<proteinExistence type="predicted"/>
<accession>A0ABS6WP30</accession>
<dbReference type="Pfam" id="PF01497">
    <property type="entry name" value="Peripla_BP_2"/>
    <property type="match status" value="1"/>
</dbReference>
<sequence>MNPARRLKSNQLTGILTALVFSCLALNALPARAGQPSRIAVIGGSLTEIIYALGEEDRMIARDSTSVYPEAAKDLPDVGYIRQLSPEGVLSVNPDLILALEGFGPPEAAKVISQAGIPVVVIPDGYESTSILAKIHATAKALGREQAGAELAEKVAADLAAAKAVASGRKDKRRVLFLLSVQGGRLMASGSQTHADGIIALAGGVNALSGFDGYKEVSHEAVIEAAPDLILRMRGGRDASSDAEVLAHPTIAATPAGKHGKVIGMDGLFILGYGPRTAQAARELSEALYKSSPASGD</sequence>
<gene>
    <name evidence="3" type="ORF">KY465_10485</name>
</gene>
<feature type="domain" description="Fe/B12 periplasmic-binding" evidence="2">
    <location>
        <begin position="38"/>
        <end position="292"/>
    </location>
</feature>